<gene>
    <name evidence="2" type="ORF">OEA41_010494</name>
</gene>
<evidence type="ECO:0008006" key="4">
    <source>
        <dbReference type="Google" id="ProtNLM"/>
    </source>
</evidence>
<keyword evidence="3" id="KW-1185">Reference proteome</keyword>
<dbReference type="PANTHER" id="PTHR38488">
    <property type="entry name" value="OXIDOREDUCTASE 9.5 KDA SUBUNIT, PUTATIVE (AFU_ORTHOLOGUE AFUA_5G08980)-RELATED"/>
    <property type="match status" value="1"/>
</dbReference>
<sequence>MSYPQFFQQPLRYLRWASHEKPAIFYSFVIGAGGPLSFVVAPPIRRFFNDGPREKIPLTYPIPHGPRKIPEGYDD</sequence>
<dbReference type="InterPro" id="IPR039961">
    <property type="entry name" value="Nuo9.5"/>
</dbReference>
<organism evidence="2 3">
    <name type="scientific">Lepraria neglecta</name>
    <dbReference type="NCBI Taxonomy" id="209136"/>
    <lineage>
        <taxon>Eukaryota</taxon>
        <taxon>Fungi</taxon>
        <taxon>Dikarya</taxon>
        <taxon>Ascomycota</taxon>
        <taxon>Pezizomycotina</taxon>
        <taxon>Lecanoromycetes</taxon>
        <taxon>OSLEUM clade</taxon>
        <taxon>Lecanoromycetidae</taxon>
        <taxon>Lecanorales</taxon>
        <taxon>Lecanorineae</taxon>
        <taxon>Stereocaulaceae</taxon>
        <taxon>Lepraria</taxon>
    </lineage>
</organism>
<keyword evidence="1" id="KW-1133">Transmembrane helix</keyword>
<comment type="caution">
    <text evidence="2">The sequence shown here is derived from an EMBL/GenBank/DDBJ whole genome shotgun (WGS) entry which is preliminary data.</text>
</comment>
<dbReference type="AlphaFoldDB" id="A0AAE0DDW4"/>
<protein>
    <recommendedName>
        <fullName evidence="4">NADH-ubiquinone oxidoreductase 9.5 kDa subunit</fullName>
    </recommendedName>
</protein>
<evidence type="ECO:0000313" key="3">
    <source>
        <dbReference type="Proteomes" id="UP001276659"/>
    </source>
</evidence>
<dbReference type="CDD" id="cd22903">
    <property type="entry name" value="NI9M"/>
    <property type="match status" value="1"/>
</dbReference>
<evidence type="ECO:0000313" key="2">
    <source>
        <dbReference type="EMBL" id="KAK3167367.1"/>
    </source>
</evidence>
<accession>A0AAE0DDW4</accession>
<dbReference type="EMBL" id="JASNWA010000011">
    <property type="protein sequence ID" value="KAK3167367.1"/>
    <property type="molecule type" value="Genomic_DNA"/>
</dbReference>
<dbReference type="Proteomes" id="UP001276659">
    <property type="component" value="Unassembled WGS sequence"/>
</dbReference>
<keyword evidence="1" id="KW-0472">Membrane</keyword>
<keyword evidence="1" id="KW-0812">Transmembrane</keyword>
<proteinExistence type="predicted"/>
<name>A0AAE0DDW4_9LECA</name>
<evidence type="ECO:0000256" key="1">
    <source>
        <dbReference type="SAM" id="Phobius"/>
    </source>
</evidence>
<reference evidence="2" key="1">
    <citation type="submission" date="2022-11" db="EMBL/GenBank/DDBJ databases">
        <title>Chromosomal genome sequence assembly and mating type (MAT) locus characterization of the leprose asexual lichenized fungus Lepraria neglecta (Nyl.) Erichsen.</title>
        <authorList>
            <person name="Allen J.L."/>
            <person name="Pfeffer B."/>
        </authorList>
    </citation>
    <scope>NUCLEOTIDE SEQUENCE</scope>
    <source>
        <strain evidence="2">Allen 5258</strain>
    </source>
</reference>
<dbReference type="PANTHER" id="PTHR38488:SF1">
    <property type="entry name" value="OXIDOREDUCTASE 9.5 KDA SUBUNIT, PUTATIVE (AFU_ORTHOLOGUE AFUA_5G08980)-RELATED"/>
    <property type="match status" value="1"/>
</dbReference>
<feature type="transmembrane region" description="Helical" evidence="1">
    <location>
        <begin position="23"/>
        <end position="44"/>
    </location>
</feature>